<accession>R8Y3E3</accession>
<protein>
    <recommendedName>
        <fullName evidence="3">Tail fiber protein</fullName>
    </recommendedName>
</protein>
<evidence type="ECO:0000313" key="2">
    <source>
        <dbReference type="Proteomes" id="UP000014041"/>
    </source>
</evidence>
<name>R8Y3E3_ACICA</name>
<dbReference type="Proteomes" id="UP000014041">
    <property type="component" value="Unassembled WGS sequence"/>
</dbReference>
<dbReference type="EMBL" id="APQJ01000007">
    <property type="protein sequence ID" value="EOQ63888.1"/>
    <property type="molecule type" value="Genomic_DNA"/>
</dbReference>
<comment type="caution">
    <text evidence="1">The sequence shown here is derived from an EMBL/GenBank/DDBJ whole genome shotgun (WGS) entry which is preliminary data.</text>
</comment>
<evidence type="ECO:0008006" key="3">
    <source>
        <dbReference type="Google" id="ProtNLM"/>
    </source>
</evidence>
<dbReference type="AlphaFoldDB" id="R8Y3E3"/>
<dbReference type="PATRIC" id="fig|1217690.3.peg.1500"/>
<dbReference type="RefSeq" id="WP_016138373.1">
    <property type="nucleotide sequence ID" value="NZ_KB976986.1"/>
</dbReference>
<reference evidence="1 2" key="1">
    <citation type="submission" date="2013-02" db="EMBL/GenBank/DDBJ databases">
        <title>The Genome Sequence of Acinetobacter sp. ANC 3811.</title>
        <authorList>
            <consortium name="The Broad Institute Genome Sequencing Platform"/>
            <consortium name="The Broad Institute Genome Sequencing Center for Infectious Disease"/>
            <person name="Cerqueira G."/>
            <person name="Feldgarden M."/>
            <person name="Courvalin P."/>
            <person name="Perichon B."/>
            <person name="Grillot-Courvalin C."/>
            <person name="Clermont D."/>
            <person name="Rocha E."/>
            <person name="Yoon E.-J."/>
            <person name="Nemec A."/>
            <person name="Walker B."/>
            <person name="Young S.K."/>
            <person name="Zeng Q."/>
            <person name="Gargeya S."/>
            <person name="Fitzgerald M."/>
            <person name="Haas B."/>
            <person name="Abouelleil A."/>
            <person name="Alvarado L."/>
            <person name="Arachchi H.M."/>
            <person name="Berlin A.M."/>
            <person name="Chapman S.B."/>
            <person name="Dewar J."/>
            <person name="Goldberg J."/>
            <person name="Griggs A."/>
            <person name="Gujja S."/>
            <person name="Hansen M."/>
            <person name="Howarth C."/>
            <person name="Imamovic A."/>
            <person name="Larimer J."/>
            <person name="McCowan C."/>
            <person name="Murphy C."/>
            <person name="Neiman D."/>
            <person name="Pearson M."/>
            <person name="Priest M."/>
            <person name="Roberts A."/>
            <person name="Saif S."/>
            <person name="Shea T."/>
            <person name="Sisk P."/>
            <person name="Sykes S."/>
            <person name="Wortman J."/>
            <person name="Nusbaum C."/>
            <person name="Birren B."/>
        </authorList>
    </citation>
    <scope>NUCLEOTIDE SEQUENCE [LARGE SCALE GENOMIC DNA]</scope>
    <source>
        <strain evidence="1 2">ANC 3811</strain>
    </source>
</reference>
<gene>
    <name evidence="1" type="ORF">F935_01518</name>
</gene>
<proteinExistence type="predicted"/>
<sequence>MSIEKLTEFAELADEHNSHKEGLELDKGFPSLTQPARQWFNWLLNSITKKVNEIIDEKLDKDAISASATKLATARKIGGISFDGTADIDLPGVNKAGDQNTTGNASSADKLKTSRTINFTGVVKGSGTFDGSQNITIDTVDGGTLGEKAIAVIRLTGSTFDLVKSRGFASVSNSGGGQIEFTLSAAAPDTDYGIVCMGTSNDTAAVSLQEREDFARTKTKFRLMGAFGGDNTQGAYTPKICTVVVYY</sequence>
<organism evidence="1 2">
    <name type="scientific">Acinetobacter calcoaceticus ANC 3811</name>
    <dbReference type="NCBI Taxonomy" id="1217690"/>
    <lineage>
        <taxon>Bacteria</taxon>
        <taxon>Pseudomonadati</taxon>
        <taxon>Pseudomonadota</taxon>
        <taxon>Gammaproteobacteria</taxon>
        <taxon>Moraxellales</taxon>
        <taxon>Moraxellaceae</taxon>
        <taxon>Acinetobacter</taxon>
        <taxon>Acinetobacter calcoaceticus/baumannii complex</taxon>
    </lineage>
</organism>
<dbReference type="HOGENOM" id="CLU_1122703_0_0_6"/>
<evidence type="ECO:0000313" key="1">
    <source>
        <dbReference type="EMBL" id="EOQ63888.1"/>
    </source>
</evidence>